<dbReference type="InterPro" id="IPR012337">
    <property type="entry name" value="RNaseH-like_sf"/>
</dbReference>
<dbReference type="PaxDb" id="121845-A0A3Q0J315"/>
<sequence>MDNLAILENEVAKGFAQKEHTIAAYLDIQKAFDVTWRRKIITTLQKFGINGLRKTTSPILTYNGIRLKFVSGTKFLGLQWDSKMTWSLHIEYIKKRALNSLNALKMICNKKWGVRREVLLKFYKSFILPIFDYGSFIYGSAKNHLLSKLNTIHHSGIRIATGALRSSPVVSLYVDSGIPPLSLRRTKLLMNYVAKVGASPFNPVQKVLFDQDLTPYNFTTNKPKPLLSRFLSLPNFPNLISSSDIAPYVRTVPPWSSSSPPVDLSLGKDRKKDTPPVVFQQLFAGVINSKYVNHTICYTDGSKTMNSTSCAYSINDVISSSQLNPVNSIFSAELIAIYLCLEAITVHPSDHFLIVSDSRSALAALSNVFGFPALSITSGVNVIEFEDIAYSSQNTYIR</sequence>
<evidence type="ECO:0000313" key="2">
    <source>
        <dbReference type="RefSeq" id="XP_026682882.1"/>
    </source>
</evidence>
<dbReference type="Proteomes" id="UP000079169">
    <property type="component" value="Unplaced"/>
</dbReference>
<dbReference type="SUPFAM" id="SSF53098">
    <property type="entry name" value="Ribonuclease H-like"/>
    <property type="match status" value="1"/>
</dbReference>
<organism evidence="1 2">
    <name type="scientific">Diaphorina citri</name>
    <name type="common">Asian citrus psyllid</name>
    <dbReference type="NCBI Taxonomy" id="121845"/>
    <lineage>
        <taxon>Eukaryota</taxon>
        <taxon>Metazoa</taxon>
        <taxon>Ecdysozoa</taxon>
        <taxon>Arthropoda</taxon>
        <taxon>Hexapoda</taxon>
        <taxon>Insecta</taxon>
        <taxon>Pterygota</taxon>
        <taxon>Neoptera</taxon>
        <taxon>Paraneoptera</taxon>
        <taxon>Hemiptera</taxon>
        <taxon>Sternorrhyncha</taxon>
        <taxon>Psylloidea</taxon>
        <taxon>Psyllidae</taxon>
        <taxon>Diaphorininae</taxon>
        <taxon>Diaphorina</taxon>
    </lineage>
</organism>
<name>A0A3Q0J315_DIACI</name>
<dbReference type="AlphaFoldDB" id="A0A3Q0J315"/>
<evidence type="ECO:0000313" key="1">
    <source>
        <dbReference type="Proteomes" id="UP000079169"/>
    </source>
</evidence>
<dbReference type="STRING" id="121845.A0A3Q0J315"/>
<dbReference type="KEGG" id="dci:113469414"/>
<keyword evidence="1" id="KW-1185">Reference proteome</keyword>
<dbReference type="GeneID" id="113469414"/>
<dbReference type="InterPro" id="IPR036397">
    <property type="entry name" value="RNaseH_sf"/>
</dbReference>
<reference evidence="2" key="1">
    <citation type="submission" date="2025-08" db="UniProtKB">
        <authorList>
            <consortium name="RefSeq"/>
        </authorList>
    </citation>
    <scope>IDENTIFICATION</scope>
</reference>
<gene>
    <name evidence="2" type="primary">LOC113469414</name>
</gene>
<dbReference type="RefSeq" id="XP_026682882.1">
    <property type="nucleotide sequence ID" value="XM_026827081.1"/>
</dbReference>
<protein>
    <submittedName>
        <fullName evidence="2">Uncharacterized protein LOC113469414</fullName>
    </submittedName>
</protein>
<accession>A0A3Q0J315</accession>
<dbReference type="Gene3D" id="3.30.420.10">
    <property type="entry name" value="Ribonuclease H-like superfamily/Ribonuclease H"/>
    <property type="match status" value="1"/>
</dbReference>
<dbReference type="GO" id="GO:0003676">
    <property type="term" value="F:nucleic acid binding"/>
    <property type="evidence" value="ECO:0007669"/>
    <property type="project" value="InterPro"/>
</dbReference>
<proteinExistence type="predicted"/>